<accession>A0AAW0ME84</accession>
<gene>
    <name evidence="4" type="ORF">WMY93_032130</name>
</gene>
<dbReference type="Pfam" id="PF05461">
    <property type="entry name" value="ApoL"/>
    <property type="match status" value="1"/>
</dbReference>
<dbReference type="AlphaFoldDB" id="A0AAW0ME84"/>
<evidence type="ECO:0000256" key="2">
    <source>
        <dbReference type="SAM" id="Coils"/>
    </source>
</evidence>
<evidence type="ECO:0000256" key="3">
    <source>
        <dbReference type="SAM" id="Phobius"/>
    </source>
</evidence>
<dbReference type="GO" id="GO:0006869">
    <property type="term" value="P:lipid transport"/>
    <property type="evidence" value="ECO:0007669"/>
    <property type="project" value="InterPro"/>
</dbReference>
<feature type="transmembrane region" description="Helical" evidence="3">
    <location>
        <begin position="60"/>
        <end position="83"/>
    </location>
</feature>
<keyword evidence="3" id="KW-1133">Transmembrane helix</keyword>
<organism evidence="4 5">
    <name type="scientific">Mugilogobius chulae</name>
    <name type="common">yellowstripe goby</name>
    <dbReference type="NCBI Taxonomy" id="88201"/>
    <lineage>
        <taxon>Eukaryota</taxon>
        <taxon>Metazoa</taxon>
        <taxon>Chordata</taxon>
        <taxon>Craniata</taxon>
        <taxon>Vertebrata</taxon>
        <taxon>Euteleostomi</taxon>
        <taxon>Actinopterygii</taxon>
        <taxon>Neopterygii</taxon>
        <taxon>Teleostei</taxon>
        <taxon>Neoteleostei</taxon>
        <taxon>Acanthomorphata</taxon>
        <taxon>Gobiaria</taxon>
        <taxon>Gobiiformes</taxon>
        <taxon>Gobioidei</taxon>
        <taxon>Gobiidae</taxon>
        <taxon>Gobionellinae</taxon>
        <taxon>Mugilogobius</taxon>
    </lineage>
</organism>
<feature type="transmembrane region" description="Helical" evidence="3">
    <location>
        <begin position="89"/>
        <end position="112"/>
    </location>
</feature>
<name>A0AAW0ME84_9GOBI</name>
<protein>
    <submittedName>
        <fullName evidence="4">Uncharacterized protein</fullName>
    </submittedName>
</protein>
<reference evidence="5" key="1">
    <citation type="submission" date="2024-04" db="EMBL/GenBank/DDBJ databases">
        <title>Salinicola lusitanus LLJ914,a marine bacterium isolated from the Okinawa Trough.</title>
        <authorList>
            <person name="Li J."/>
        </authorList>
    </citation>
    <scope>NUCLEOTIDE SEQUENCE [LARGE SCALE GENOMIC DNA]</scope>
</reference>
<keyword evidence="3" id="KW-0812">Transmembrane</keyword>
<evidence type="ECO:0000313" key="5">
    <source>
        <dbReference type="Proteomes" id="UP001460270"/>
    </source>
</evidence>
<keyword evidence="3" id="KW-0472">Membrane</keyword>
<dbReference type="EMBL" id="JBBPFD010000717">
    <property type="protein sequence ID" value="KAK7877150.1"/>
    <property type="molecule type" value="Genomic_DNA"/>
</dbReference>
<sequence>MSLGSLSSSGGTFLSVLEEFQSQKNRLDSIARKLKNIRDRTNDRRVNVSHRVRREQENGVALGILAGAVLAPVTGGLSLAAGATVAAGVGAGVAVGVAGGVAVGGVSIYKNVGRVYADERRRDADDRDEMRTLLHEFQVKVKSMRFAVKLLRRYFRVHRLDAGSLVAMETMINELIEEIDTSSSLESLSRVSAQCKRVLNRLEETLEDVQVELFFRSQDPRAAELRF</sequence>
<keyword evidence="5" id="KW-1185">Reference proteome</keyword>
<keyword evidence="2" id="KW-0175">Coiled coil</keyword>
<dbReference type="GO" id="GO:0008289">
    <property type="term" value="F:lipid binding"/>
    <property type="evidence" value="ECO:0007669"/>
    <property type="project" value="InterPro"/>
</dbReference>
<comment type="similarity">
    <text evidence="1">Belongs to the apolipoprotein L family.</text>
</comment>
<feature type="coiled-coil region" evidence="2">
    <location>
        <begin position="185"/>
        <end position="212"/>
    </location>
</feature>
<dbReference type="Proteomes" id="UP001460270">
    <property type="component" value="Unassembled WGS sequence"/>
</dbReference>
<dbReference type="GO" id="GO:0042157">
    <property type="term" value="P:lipoprotein metabolic process"/>
    <property type="evidence" value="ECO:0007669"/>
    <property type="project" value="InterPro"/>
</dbReference>
<comment type="caution">
    <text evidence="4">The sequence shown here is derived from an EMBL/GenBank/DDBJ whole genome shotgun (WGS) entry which is preliminary data.</text>
</comment>
<evidence type="ECO:0000256" key="1">
    <source>
        <dbReference type="ARBA" id="ARBA00010090"/>
    </source>
</evidence>
<evidence type="ECO:0000313" key="4">
    <source>
        <dbReference type="EMBL" id="KAK7877150.1"/>
    </source>
</evidence>
<dbReference type="GO" id="GO:0005576">
    <property type="term" value="C:extracellular region"/>
    <property type="evidence" value="ECO:0007669"/>
    <property type="project" value="InterPro"/>
</dbReference>
<dbReference type="InterPro" id="IPR008405">
    <property type="entry name" value="ApoL"/>
</dbReference>
<proteinExistence type="inferred from homology"/>